<dbReference type="GO" id="GO:0016874">
    <property type="term" value="F:ligase activity"/>
    <property type="evidence" value="ECO:0007669"/>
    <property type="project" value="UniProtKB-KW"/>
</dbReference>
<comment type="caution">
    <text evidence="1">The sequence shown here is derived from an EMBL/GenBank/DDBJ whole genome shotgun (WGS) entry which is preliminary data.</text>
</comment>
<dbReference type="PANTHER" id="PTHR40037:SF1">
    <property type="entry name" value="PHOSPHOESTERASE SAOUHSC_00951-RELATED"/>
    <property type="match status" value="1"/>
</dbReference>
<keyword evidence="2" id="KW-1185">Reference proteome</keyword>
<dbReference type="AlphaFoldDB" id="A0A563DSG3"/>
<dbReference type="SUPFAM" id="SSF55144">
    <property type="entry name" value="LigT-like"/>
    <property type="match status" value="1"/>
</dbReference>
<dbReference type="OrthoDB" id="358773at2"/>
<reference evidence="1 2" key="2">
    <citation type="submission" date="2019-08" db="EMBL/GenBank/DDBJ databases">
        <title>Jejuicoccus antrihumi gen. nov., sp. nov., a new member of the family Dermacoccaceae isolated from a cave.</title>
        <authorList>
            <person name="Schumann P."/>
            <person name="Kim I.S."/>
        </authorList>
    </citation>
    <scope>NUCLEOTIDE SEQUENCE [LARGE SCALE GENOMIC DNA]</scope>
    <source>
        <strain evidence="1 2">C5-26</strain>
    </source>
</reference>
<accession>A0A563DSG3</accession>
<evidence type="ECO:0000313" key="1">
    <source>
        <dbReference type="EMBL" id="TWP32923.1"/>
    </source>
</evidence>
<dbReference type="Proteomes" id="UP000320244">
    <property type="component" value="Unassembled WGS sequence"/>
</dbReference>
<dbReference type="Pfam" id="PF13563">
    <property type="entry name" value="2_5_RNA_ligase2"/>
    <property type="match status" value="1"/>
</dbReference>
<dbReference type="Gene3D" id="3.90.1140.10">
    <property type="entry name" value="Cyclic phosphodiesterase"/>
    <property type="match status" value="1"/>
</dbReference>
<evidence type="ECO:0000313" key="2">
    <source>
        <dbReference type="Proteomes" id="UP000320244"/>
    </source>
</evidence>
<dbReference type="InterPro" id="IPR050580">
    <property type="entry name" value="2H_phosphoesterase_YjcG-like"/>
</dbReference>
<keyword evidence="1" id="KW-0436">Ligase</keyword>
<protein>
    <submittedName>
        <fullName evidence="1">2'-5' RNA ligase family protein</fullName>
    </submittedName>
</protein>
<dbReference type="PANTHER" id="PTHR40037">
    <property type="entry name" value="PHOSPHOESTERASE YJCG-RELATED"/>
    <property type="match status" value="1"/>
</dbReference>
<sequence>MVTIGVSLPIPAPYAEVLQRARRSAGDPLAGAVPPHVTLMPPTQIDDGALAALEEHLVGVAAAYDPFRMILQGTGTFRPVSPVVFVAVAEGIGQCERLEQDVRSGPVARELDFIYHPHVTVAHHVADEALDGVFDELATFRCAFRVTGLDLYEHGADQVWRSRRTFPFRV</sequence>
<dbReference type="InterPro" id="IPR009097">
    <property type="entry name" value="Cyclic_Pdiesterase"/>
</dbReference>
<name>A0A563DSG3_9MICO</name>
<gene>
    <name evidence="1" type="ORF">FGL98_23000</name>
</gene>
<organism evidence="1 2">
    <name type="scientific">Leekyejoonella antrihumi</name>
    <dbReference type="NCBI Taxonomy" id="1660198"/>
    <lineage>
        <taxon>Bacteria</taxon>
        <taxon>Bacillati</taxon>
        <taxon>Actinomycetota</taxon>
        <taxon>Actinomycetes</taxon>
        <taxon>Micrococcales</taxon>
        <taxon>Dermacoccaceae</taxon>
        <taxon>Leekyejoonella</taxon>
    </lineage>
</organism>
<proteinExistence type="predicted"/>
<reference evidence="1 2" key="1">
    <citation type="submission" date="2019-05" db="EMBL/GenBank/DDBJ databases">
        <authorList>
            <person name="Lee S.D."/>
        </authorList>
    </citation>
    <scope>NUCLEOTIDE SEQUENCE [LARGE SCALE GENOMIC DNA]</scope>
    <source>
        <strain evidence="1 2">C5-26</strain>
    </source>
</reference>
<dbReference type="EMBL" id="VCQV01000054">
    <property type="protein sequence ID" value="TWP32923.1"/>
    <property type="molecule type" value="Genomic_DNA"/>
</dbReference>